<protein>
    <submittedName>
        <fullName evidence="3">Glycoside hydrolase</fullName>
    </submittedName>
</protein>
<dbReference type="SUPFAM" id="SSF51445">
    <property type="entry name" value="(Trans)glycosidases"/>
    <property type="match status" value="1"/>
</dbReference>
<dbReference type="PROSITE" id="PS51257">
    <property type="entry name" value="PROKAR_LIPOPROTEIN"/>
    <property type="match status" value="1"/>
</dbReference>
<dbReference type="Gene3D" id="3.20.20.80">
    <property type="entry name" value="Glycosidases"/>
    <property type="match status" value="1"/>
</dbReference>
<feature type="signal peptide" evidence="1">
    <location>
        <begin position="1"/>
        <end position="26"/>
    </location>
</feature>
<keyword evidence="1" id="KW-0732">Signal</keyword>
<dbReference type="SMART" id="SM00636">
    <property type="entry name" value="Glyco_18"/>
    <property type="match status" value="1"/>
</dbReference>
<dbReference type="GO" id="GO:0005975">
    <property type="term" value="P:carbohydrate metabolic process"/>
    <property type="evidence" value="ECO:0007669"/>
    <property type="project" value="InterPro"/>
</dbReference>
<sequence length="363" mass="41134">MKNGAKIFIVALLMTGLIIAFGCAKAQKKPLANPDTTPKNAQQARNTYKPHVTAFYVEPGSEGSFASLQRYYKHIDMFSPLWLTVKADGSIKDMTDKTALEFAKKKGLKVIPLVNVANSNDIVLTTPEIRDKTIINLVQLLKTHDFDGYNIDFEFIPKGTKNYVHDKDLLTKFMSILREKMKPMGKTLNMSVIPHFEVSTDVSGIYDYTALAPLVDVVTLMLYDRHQASSPPGPVSPLKWADTNIRTTMDQGFKREQICVGVATYGYDWPVAKGGGYSRPTKEILREASQKGIDVKWSEEFHEPYYVYRDPDTGGNREVWFESSQTIKEKIDLVDKYKLHGICIWRLGFETPSFWKVIGEKIK</sequence>
<dbReference type="GO" id="GO:0008061">
    <property type="term" value="F:chitin binding"/>
    <property type="evidence" value="ECO:0007669"/>
    <property type="project" value="InterPro"/>
</dbReference>
<dbReference type="PANTHER" id="PTHR46066:SF2">
    <property type="entry name" value="CHITINASE DOMAIN-CONTAINING PROTEIN 1"/>
    <property type="match status" value="1"/>
</dbReference>
<organism evidence="3 4">
    <name type="scientific">Formimonas warabiya</name>
    <dbReference type="NCBI Taxonomy" id="1761012"/>
    <lineage>
        <taxon>Bacteria</taxon>
        <taxon>Bacillati</taxon>
        <taxon>Bacillota</taxon>
        <taxon>Clostridia</taxon>
        <taxon>Eubacteriales</taxon>
        <taxon>Peptococcaceae</taxon>
        <taxon>Candidatus Formimonas</taxon>
    </lineage>
</organism>
<evidence type="ECO:0000259" key="2">
    <source>
        <dbReference type="PROSITE" id="PS51910"/>
    </source>
</evidence>
<dbReference type="InterPro" id="IPR017853">
    <property type="entry name" value="GH"/>
</dbReference>
<dbReference type="PANTHER" id="PTHR46066">
    <property type="entry name" value="CHITINASE DOMAIN-CONTAINING PROTEIN 1 FAMILY MEMBER"/>
    <property type="match status" value="1"/>
</dbReference>
<dbReference type="InterPro" id="IPR001223">
    <property type="entry name" value="Glyco_hydro18_cat"/>
</dbReference>
<dbReference type="EMBL" id="CP017634">
    <property type="protein sequence ID" value="ATW28652.1"/>
    <property type="molecule type" value="Genomic_DNA"/>
</dbReference>
<evidence type="ECO:0000313" key="4">
    <source>
        <dbReference type="Proteomes" id="UP000323521"/>
    </source>
</evidence>
<dbReference type="GO" id="GO:0016787">
    <property type="term" value="F:hydrolase activity"/>
    <property type="evidence" value="ECO:0007669"/>
    <property type="project" value="UniProtKB-KW"/>
</dbReference>
<dbReference type="InterPro" id="IPR011583">
    <property type="entry name" value="Chitinase_II/V-like_cat"/>
</dbReference>
<dbReference type="Gene3D" id="3.10.50.10">
    <property type="match status" value="1"/>
</dbReference>
<reference evidence="3 4" key="1">
    <citation type="submission" date="2016-10" db="EMBL/GenBank/DDBJ databases">
        <title>Complete Genome Sequence of Peptococcaceae strain DCMF.</title>
        <authorList>
            <person name="Edwards R.J."/>
            <person name="Holland S.I."/>
            <person name="Deshpande N.P."/>
            <person name="Wong Y.K."/>
            <person name="Ertan H."/>
            <person name="Manefield M."/>
            <person name="Russell T.L."/>
            <person name="Lee M.J."/>
        </authorList>
    </citation>
    <scope>NUCLEOTIDE SEQUENCE [LARGE SCALE GENOMIC DNA]</scope>
    <source>
        <strain evidence="3 4">DCMF</strain>
    </source>
</reference>
<evidence type="ECO:0000313" key="3">
    <source>
        <dbReference type="EMBL" id="ATW28652.1"/>
    </source>
</evidence>
<proteinExistence type="predicted"/>
<keyword evidence="4" id="KW-1185">Reference proteome</keyword>
<evidence type="ECO:0000256" key="1">
    <source>
        <dbReference type="SAM" id="SignalP"/>
    </source>
</evidence>
<gene>
    <name evidence="3" type="ORF">DCMF_15960</name>
</gene>
<dbReference type="PROSITE" id="PS51910">
    <property type="entry name" value="GH18_2"/>
    <property type="match status" value="1"/>
</dbReference>
<feature type="domain" description="GH18" evidence="2">
    <location>
        <begin position="50"/>
        <end position="363"/>
    </location>
</feature>
<accession>A0A3G1L1H8</accession>
<dbReference type="Proteomes" id="UP000323521">
    <property type="component" value="Chromosome"/>
</dbReference>
<dbReference type="OrthoDB" id="9769314at2"/>
<dbReference type="KEGG" id="fwa:DCMF_15960"/>
<dbReference type="Pfam" id="PF00704">
    <property type="entry name" value="Glyco_hydro_18"/>
    <property type="match status" value="1"/>
</dbReference>
<dbReference type="AlphaFoldDB" id="A0A3G1L1H8"/>
<name>A0A3G1L1H8_FORW1</name>
<dbReference type="InterPro" id="IPR029070">
    <property type="entry name" value="Chitinase_insertion_sf"/>
</dbReference>
<keyword evidence="3" id="KW-0378">Hydrolase</keyword>
<feature type="chain" id="PRO_5018207644" evidence="1">
    <location>
        <begin position="27"/>
        <end position="363"/>
    </location>
</feature>